<keyword evidence="2" id="KW-0479">Metal-binding</keyword>
<dbReference type="PROSITE" id="PS51891">
    <property type="entry name" value="CENP_V_GFA"/>
    <property type="match status" value="1"/>
</dbReference>
<keyword evidence="4" id="KW-0456">Lyase</keyword>
<keyword evidence="3" id="KW-0862">Zinc</keyword>
<protein>
    <recommendedName>
        <fullName evidence="6">CENP-V/GFA domain-containing protein</fullName>
    </recommendedName>
</protein>
<dbReference type="EMBL" id="ONZQ02000003">
    <property type="protein sequence ID" value="SPO00273.1"/>
    <property type="molecule type" value="Genomic_DNA"/>
</dbReference>
<dbReference type="GO" id="GO:0046872">
    <property type="term" value="F:metal ion binding"/>
    <property type="evidence" value="ECO:0007669"/>
    <property type="project" value="UniProtKB-KW"/>
</dbReference>
<dbReference type="InterPro" id="IPR011057">
    <property type="entry name" value="Mss4-like_sf"/>
</dbReference>
<dbReference type="Pfam" id="PF04828">
    <property type="entry name" value="GFA"/>
    <property type="match status" value="1"/>
</dbReference>
<dbReference type="Gene3D" id="3.90.1590.10">
    <property type="entry name" value="glutathione-dependent formaldehyde- activating enzyme (gfa)"/>
    <property type="match status" value="2"/>
</dbReference>
<feature type="domain" description="CENP-V/GFA" evidence="6">
    <location>
        <begin position="8"/>
        <end position="113"/>
    </location>
</feature>
<dbReference type="AlphaFoldDB" id="A0AAE8STA0"/>
<feature type="region of interest" description="Disordered" evidence="5">
    <location>
        <begin position="148"/>
        <end position="172"/>
    </location>
</feature>
<name>A0AAE8STA0_9PEZI</name>
<comment type="caution">
    <text evidence="7">The sequence shown here is derived from an EMBL/GenBank/DDBJ whole genome shotgun (WGS) entry which is preliminary data.</text>
</comment>
<dbReference type="PANTHER" id="PTHR33337">
    <property type="entry name" value="GFA DOMAIN-CONTAINING PROTEIN"/>
    <property type="match status" value="1"/>
</dbReference>
<evidence type="ECO:0000256" key="2">
    <source>
        <dbReference type="ARBA" id="ARBA00022723"/>
    </source>
</evidence>
<evidence type="ECO:0000313" key="8">
    <source>
        <dbReference type="Proteomes" id="UP001187682"/>
    </source>
</evidence>
<dbReference type="InterPro" id="IPR006913">
    <property type="entry name" value="CENP-V/GFA"/>
</dbReference>
<evidence type="ECO:0000256" key="3">
    <source>
        <dbReference type="ARBA" id="ARBA00022833"/>
    </source>
</evidence>
<reference evidence="7" key="1">
    <citation type="submission" date="2018-03" db="EMBL/GenBank/DDBJ databases">
        <authorList>
            <person name="Guldener U."/>
        </authorList>
    </citation>
    <scope>NUCLEOTIDE SEQUENCE</scope>
</reference>
<dbReference type="PANTHER" id="PTHR33337:SF30">
    <property type="entry name" value="DUF636 DOMAIN PROTEIN (AFU_ORTHOLOGUE AFUA_1G03180)"/>
    <property type="match status" value="1"/>
</dbReference>
<evidence type="ECO:0000256" key="1">
    <source>
        <dbReference type="ARBA" id="ARBA00005495"/>
    </source>
</evidence>
<dbReference type="Proteomes" id="UP001187682">
    <property type="component" value="Unassembled WGS sequence"/>
</dbReference>
<keyword evidence="8" id="KW-1185">Reference proteome</keyword>
<comment type="similarity">
    <text evidence="1">Belongs to the Gfa family.</text>
</comment>
<evidence type="ECO:0000259" key="6">
    <source>
        <dbReference type="PROSITE" id="PS51891"/>
    </source>
</evidence>
<accession>A0AAE8STA0</accession>
<evidence type="ECO:0000256" key="5">
    <source>
        <dbReference type="SAM" id="MobiDB-lite"/>
    </source>
</evidence>
<evidence type="ECO:0000256" key="4">
    <source>
        <dbReference type="ARBA" id="ARBA00023239"/>
    </source>
</evidence>
<proteinExistence type="inferred from homology"/>
<gene>
    <name evidence="7" type="ORF">DNG_03118</name>
</gene>
<sequence>MSEETVQLVAQCLCKARTYTSSLPSSALPLSASCCHCDSCRHLLGTLYLSDVKWPNKDEDLSALEKYSFSKNLNKFFCKQCGSHMFSRGTKSGSVPWVLTGVLGKTPNLIRYDNHTYVGDTVDGGLSPWFRIPHSDGTYPKFWREDKDGDEVSPESFTQNTPPGPGAVASPEPTRFRCHCRGVDLVLRSAADMAGRPDAELPWFVKPKTYKYASTLDACNSCRVWVGSDLMSWTFANLSHIHFAAGTGGDGSVETQLPSSTALPQTVSDLREAVTVDAKDRDPRLGTLAAYQSSHDVWRYHCSRCGASVFYAVDDRPDLVDIGVGLLEHPGGARAEGLLAWSLTRVGGEDDSKGGWREGLASGVEEEIKKWRIARGY</sequence>
<organism evidence="7 8">
    <name type="scientific">Cephalotrichum gorgonifer</name>
    <dbReference type="NCBI Taxonomy" id="2041049"/>
    <lineage>
        <taxon>Eukaryota</taxon>
        <taxon>Fungi</taxon>
        <taxon>Dikarya</taxon>
        <taxon>Ascomycota</taxon>
        <taxon>Pezizomycotina</taxon>
        <taxon>Sordariomycetes</taxon>
        <taxon>Hypocreomycetidae</taxon>
        <taxon>Microascales</taxon>
        <taxon>Microascaceae</taxon>
        <taxon>Cephalotrichum</taxon>
    </lineage>
</organism>
<dbReference type="SUPFAM" id="SSF51316">
    <property type="entry name" value="Mss4-like"/>
    <property type="match status" value="2"/>
</dbReference>
<evidence type="ECO:0000313" key="7">
    <source>
        <dbReference type="EMBL" id="SPO00273.1"/>
    </source>
</evidence>
<dbReference type="GO" id="GO:0016846">
    <property type="term" value="F:carbon-sulfur lyase activity"/>
    <property type="evidence" value="ECO:0007669"/>
    <property type="project" value="InterPro"/>
</dbReference>